<gene>
    <name evidence="1" type="ORF">HOLleu_14989</name>
</gene>
<dbReference type="Proteomes" id="UP001152320">
    <property type="component" value="Chromosome 6"/>
</dbReference>
<keyword evidence="2" id="KW-1185">Reference proteome</keyword>
<accession>A0A9Q1C9P8</accession>
<proteinExistence type="predicted"/>
<evidence type="ECO:0000313" key="2">
    <source>
        <dbReference type="Proteomes" id="UP001152320"/>
    </source>
</evidence>
<dbReference type="EMBL" id="JAIZAY010000006">
    <property type="protein sequence ID" value="KAJ8040641.1"/>
    <property type="molecule type" value="Genomic_DNA"/>
</dbReference>
<organism evidence="1 2">
    <name type="scientific">Holothuria leucospilota</name>
    <name type="common">Black long sea cucumber</name>
    <name type="synonym">Mertensiothuria leucospilota</name>
    <dbReference type="NCBI Taxonomy" id="206669"/>
    <lineage>
        <taxon>Eukaryota</taxon>
        <taxon>Metazoa</taxon>
        <taxon>Echinodermata</taxon>
        <taxon>Eleutherozoa</taxon>
        <taxon>Echinozoa</taxon>
        <taxon>Holothuroidea</taxon>
        <taxon>Aspidochirotacea</taxon>
        <taxon>Aspidochirotida</taxon>
        <taxon>Holothuriidae</taxon>
        <taxon>Holothuria</taxon>
    </lineage>
</organism>
<name>A0A9Q1C9P8_HOLLE</name>
<evidence type="ECO:0000313" key="1">
    <source>
        <dbReference type="EMBL" id="KAJ8040641.1"/>
    </source>
</evidence>
<sequence length="50" mass="5695">MARQMVATGYYILLSYRVRLPYGTRKYLRRDGGCMTPSSPAWCHPGVNTV</sequence>
<comment type="caution">
    <text evidence="1">The sequence shown here is derived from an EMBL/GenBank/DDBJ whole genome shotgun (WGS) entry which is preliminary data.</text>
</comment>
<reference evidence="1" key="1">
    <citation type="submission" date="2021-10" db="EMBL/GenBank/DDBJ databases">
        <title>Tropical sea cucumber genome reveals ecological adaptation and Cuvierian tubules defense mechanism.</title>
        <authorList>
            <person name="Chen T."/>
        </authorList>
    </citation>
    <scope>NUCLEOTIDE SEQUENCE</scope>
    <source>
        <strain evidence="1">Nanhai2018</strain>
        <tissue evidence="1">Muscle</tissue>
    </source>
</reference>
<dbReference type="AlphaFoldDB" id="A0A9Q1C9P8"/>
<protein>
    <submittedName>
        <fullName evidence="1">Uncharacterized protein</fullName>
    </submittedName>
</protein>